<keyword evidence="6" id="KW-1185">Reference proteome</keyword>
<dbReference type="Proteomes" id="UP000544872">
    <property type="component" value="Unassembled WGS sequence"/>
</dbReference>
<feature type="domain" description="Aminotransferase class I/classII large" evidence="4">
    <location>
        <begin position="37"/>
        <end position="392"/>
    </location>
</feature>
<keyword evidence="3" id="KW-0808">Transferase</keyword>
<dbReference type="InterPro" id="IPR004839">
    <property type="entry name" value="Aminotransferase_I/II_large"/>
</dbReference>
<evidence type="ECO:0000256" key="2">
    <source>
        <dbReference type="ARBA" id="ARBA00022576"/>
    </source>
</evidence>
<keyword evidence="2" id="KW-0032">Aminotransferase</keyword>
<name>A0A7W9ZE97_NOVIT</name>
<dbReference type="InterPro" id="IPR050881">
    <property type="entry name" value="LL-DAP_aminotransferase"/>
</dbReference>
<sequence>MLHLNSRPDLLTDYPFARLNTLLDGLTPGQDPLICSIGEPQHPVPALVAPALAAANALWSKYPPVNGTPDYRATLARWLTNRYDLPDGMIEADRHLLPVSGSREGLYMIHEIIVPELKNGKRPTAIMPNPFYQVYYAGALMTGAEPVLVDATEETGFLPDFDSLPEETLARAAVVTLCSPANPQGAVATLDQWKHMIELARKHDFVLIADECYSEIYSDTPPPGALEACRDLGGSLKNVLVFNSLSKRSSVPGLRSGFVAGDPDLIARFAKLRSYSCAGMPLPVVAAATALWGDEAHAIENRSLYQQKLTLAQDLLGPRFGSVIPAGGFFLWLKTGDGEQATRRLWQEAGVKVLPGAYLAQASADGSNCATDYIRVALVHDLDTTRKILTRIAAVV</sequence>
<dbReference type="CDD" id="cd00609">
    <property type="entry name" value="AAT_like"/>
    <property type="match status" value="1"/>
</dbReference>
<protein>
    <submittedName>
        <fullName evidence="5">Succinyldiaminopimelate transaminase</fullName>
    </submittedName>
</protein>
<dbReference type="EMBL" id="JACIIX010000003">
    <property type="protein sequence ID" value="MBB6209871.1"/>
    <property type="molecule type" value="Genomic_DNA"/>
</dbReference>
<dbReference type="PANTHER" id="PTHR42832:SF3">
    <property type="entry name" value="L-GLUTAMINE--4-(METHYLSULFANYL)-2-OXOBUTANOATE AMINOTRANSFERASE"/>
    <property type="match status" value="1"/>
</dbReference>
<dbReference type="RefSeq" id="WP_184262479.1">
    <property type="nucleotide sequence ID" value="NZ_JACIIX010000003.1"/>
</dbReference>
<gene>
    <name evidence="5" type="ORF">FHS48_001279</name>
</gene>
<evidence type="ECO:0000256" key="3">
    <source>
        <dbReference type="ARBA" id="ARBA00022679"/>
    </source>
</evidence>
<dbReference type="SUPFAM" id="SSF53383">
    <property type="entry name" value="PLP-dependent transferases"/>
    <property type="match status" value="1"/>
</dbReference>
<dbReference type="Gene3D" id="3.40.640.10">
    <property type="entry name" value="Type I PLP-dependent aspartate aminotransferase-like (Major domain)"/>
    <property type="match status" value="1"/>
</dbReference>
<reference evidence="5 6" key="1">
    <citation type="submission" date="2020-08" db="EMBL/GenBank/DDBJ databases">
        <title>Genomic Encyclopedia of Type Strains, Phase IV (KMG-IV): sequencing the most valuable type-strain genomes for metagenomic binning, comparative biology and taxonomic classification.</title>
        <authorList>
            <person name="Goeker M."/>
        </authorList>
    </citation>
    <scope>NUCLEOTIDE SEQUENCE [LARGE SCALE GENOMIC DNA]</scope>
    <source>
        <strain evidence="5 6">DSM 11590</strain>
    </source>
</reference>
<evidence type="ECO:0000313" key="6">
    <source>
        <dbReference type="Proteomes" id="UP000544872"/>
    </source>
</evidence>
<dbReference type="GO" id="GO:0008483">
    <property type="term" value="F:transaminase activity"/>
    <property type="evidence" value="ECO:0007669"/>
    <property type="project" value="UniProtKB-KW"/>
</dbReference>
<dbReference type="Gene3D" id="3.90.1150.10">
    <property type="entry name" value="Aspartate Aminotransferase, domain 1"/>
    <property type="match status" value="1"/>
</dbReference>
<evidence type="ECO:0000259" key="4">
    <source>
        <dbReference type="Pfam" id="PF00155"/>
    </source>
</evidence>
<evidence type="ECO:0000256" key="1">
    <source>
        <dbReference type="ARBA" id="ARBA00001933"/>
    </source>
</evidence>
<organism evidence="5 6">
    <name type="scientific">Novispirillum itersonii</name>
    <name type="common">Aquaspirillum itersonii</name>
    <dbReference type="NCBI Taxonomy" id="189"/>
    <lineage>
        <taxon>Bacteria</taxon>
        <taxon>Pseudomonadati</taxon>
        <taxon>Pseudomonadota</taxon>
        <taxon>Alphaproteobacteria</taxon>
        <taxon>Rhodospirillales</taxon>
        <taxon>Novispirillaceae</taxon>
        <taxon>Novispirillum</taxon>
    </lineage>
</organism>
<dbReference type="InterPro" id="IPR015424">
    <property type="entry name" value="PyrdxlP-dep_Trfase"/>
</dbReference>
<dbReference type="InterPro" id="IPR015421">
    <property type="entry name" value="PyrdxlP-dep_Trfase_major"/>
</dbReference>
<accession>A0A7W9ZE97</accession>
<comment type="cofactor">
    <cofactor evidence="1">
        <name>pyridoxal 5'-phosphate</name>
        <dbReference type="ChEBI" id="CHEBI:597326"/>
    </cofactor>
</comment>
<dbReference type="Pfam" id="PF00155">
    <property type="entry name" value="Aminotran_1_2"/>
    <property type="match status" value="1"/>
</dbReference>
<proteinExistence type="predicted"/>
<evidence type="ECO:0000313" key="5">
    <source>
        <dbReference type="EMBL" id="MBB6209871.1"/>
    </source>
</evidence>
<dbReference type="GO" id="GO:0030170">
    <property type="term" value="F:pyridoxal phosphate binding"/>
    <property type="evidence" value="ECO:0007669"/>
    <property type="project" value="InterPro"/>
</dbReference>
<comment type="caution">
    <text evidence="5">The sequence shown here is derived from an EMBL/GenBank/DDBJ whole genome shotgun (WGS) entry which is preliminary data.</text>
</comment>
<dbReference type="InterPro" id="IPR015422">
    <property type="entry name" value="PyrdxlP-dep_Trfase_small"/>
</dbReference>
<dbReference type="PANTHER" id="PTHR42832">
    <property type="entry name" value="AMINO ACID AMINOTRANSFERASE"/>
    <property type="match status" value="1"/>
</dbReference>
<dbReference type="AlphaFoldDB" id="A0A7W9ZE97"/>